<dbReference type="InterPro" id="IPR031348">
    <property type="entry name" value="PigL_N"/>
</dbReference>
<feature type="domain" description="DUF7791" evidence="4">
    <location>
        <begin position="520"/>
        <end position="660"/>
    </location>
</feature>
<comment type="caution">
    <text evidence="5">The sequence shown here is derived from an EMBL/GenBank/DDBJ whole genome shotgun (WGS) entry which is preliminary data.</text>
</comment>
<dbReference type="AlphaFoldDB" id="A0A439D458"/>
<reference evidence="5 6" key="1">
    <citation type="submission" date="2018-12" db="EMBL/GenBank/DDBJ databases">
        <title>Draft genome sequence of Xylaria grammica IHI A82.</title>
        <authorList>
            <person name="Buettner E."/>
            <person name="Kellner H."/>
        </authorList>
    </citation>
    <scope>NUCLEOTIDE SEQUENCE [LARGE SCALE GENOMIC DNA]</scope>
    <source>
        <strain evidence="5 6">IHI A82</strain>
    </source>
</reference>
<organism evidence="5 6">
    <name type="scientific">Xylaria grammica</name>
    <dbReference type="NCBI Taxonomy" id="363999"/>
    <lineage>
        <taxon>Eukaryota</taxon>
        <taxon>Fungi</taxon>
        <taxon>Dikarya</taxon>
        <taxon>Ascomycota</taxon>
        <taxon>Pezizomycotina</taxon>
        <taxon>Sordariomycetes</taxon>
        <taxon>Xylariomycetidae</taxon>
        <taxon>Xylariales</taxon>
        <taxon>Xylariaceae</taxon>
        <taxon>Xylaria</taxon>
    </lineage>
</organism>
<name>A0A439D458_9PEZI</name>
<accession>A0A439D458</accession>
<proteinExistence type="predicted"/>
<dbReference type="Pfam" id="PF17111">
    <property type="entry name" value="PigL_N"/>
    <property type="match status" value="1"/>
</dbReference>
<dbReference type="Pfam" id="PF24883">
    <property type="entry name" value="NPHP3_N"/>
    <property type="match status" value="1"/>
</dbReference>
<dbReference type="PANTHER" id="PTHR10039">
    <property type="entry name" value="AMELOGENIN"/>
    <property type="match status" value="1"/>
</dbReference>
<evidence type="ECO:0000256" key="1">
    <source>
        <dbReference type="ARBA" id="ARBA00022737"/>
    </source>
</evidence>
<dbReference type="Pfam" id="PF25053">
    <property type="entry name" value="DUF7791"/>
    <property type="match status" value="1"/>
</dbReference>
<evidence type="ECO:0000259" key="4">
    <source>
        <dbReference type="Pfam" id="PF25053"/>
    </source>
</evidence>
<protein>
    <recommendedName>
        <fullName evidence="7">NACHT domain-containing protein</fullName>
    </recommendedName>
</protein>
<dbReference type="InterPro" id="IPR056693">
    <property type="entry name" value="DUF7791"/>
</dbReference>
<dbReference type="Gene3D" id="3.40.50.300">
    <property type="entry name" value="P-loop containing nucleotide triphosphate hydrolases"/>
    <property type="match status" value="1"/>
</dbReference>
<dbReference type="STRING" id="363999.A0A439D458"/>
<dbReference type="InterPro" id="IPR056884">
    <property type="entry name" value="NPHP3-like_N"/>
</dbReference>
<evidence type="ECO:0000313" key="5">
    <source>
        <dbReference type="EMBL" id="RWA09188.1"/>
    </source>
</evidence>
<evidence type="ECO:0000313" key="6">
    <source>
        <dbReference type="Proteomes" id="UP000286045"/>
    </source>
</evidence>
<dbReference type="PANTHER" id="PTHR10039:SF5">
    <property type="entry name" value="NACHT DOMAIN-CONTAINING PROTEIN"/>
    <property type="match status" value="1"/>
</dbReference>
<feature type="domain" description="Nephrocystin 3-like N-terminal" evidence="3">
    <location>
        <begin position="286"/>
        <end position="451"/>
    </location>
</feature>
<evidence type="ECO:0000259" key="2">
    <source>
        <dbReference type="Pfam" id="PF17111"/>
    </source>
</evidence>
<keyword evidence="1" id="KW-0677">Repeat</keyword>
<dbReference type="EMBL" id="RYZI01000164">
    <property type="protein sequence ID" value="RWA09188.1"/>
    <property type="molecule type" value="Genomic_DNA"/>
</dbReference>
<dbReference type="Proteomes" id="UP000286045">
    <property type="component" value="Unassembled WGS sequence"/>
</dbReference>
<evidence type="ECO:0000259" key="3">
    <source>
        <dbReference type="Pfam" id="PF24883"/>
    </source>
</evidence>
<feature type="domain" description="Azaphilone pigments biosynthesis cluster protein L N-terminal" evidence="2">
    <location>
        <begin position="7"/>
        <end position="149"/>
    </location>
</feature>
<sequence length="1022" mass="115393">MADPITTLSLASCILQVIDFASGFATTAWKIYRAADRSREGLDAVVELRNTNSNLAAVLREIQSQANVSREAVTNGSDGIVSLARECAVLVEELLQTLPPETNITRKRDAIRVAFKLKWKSEDIRNLQSRLAEFKSQLTINLLVSMRQYASQSLAQQENILERISSIDRKPGGLGSLETTSHAAERIGSSVLEYVTSKLSPAAGHEQRRFLQSKITQAIQSSPGNDAVDGSWSPNLFIPRGVRADALNNLLASLNYAGMDDREWGVAEAHHATFRWLFDENESPSRTSFKNWLASEEKLYWITGKAGSGKSTLMKYISHPGESRNHYNKRPRCHDGLLKWCGKSNLVIASFYFWNSGTHMQATQKGLMMTLLQQILKQCPDLAPIVFPSRWEMLCLFGGYTQDWDEGELRDSFRHAIANVQNVGAKIALFIDGLDEFEGKPEELITFLQNFNLRDQEEQYADALVESVVSVAQGVFLWVALVVSSLISGLSSGDRISDLKERLALLPPDLEGLYEKILLSLDPFYLEHAAQLFSLVAASREPMNVVVASFADEKAPDVCLHHRIQEMSEADIQRCVDTMHRRLNSRTKGLLEVQRPGQAHHSNPLKPEDFTIQYLHRTVKDYVEGENARTTLRSSMKSSFDPHLRLLAGLVTYIKTLNEGEITMIKIGRYLFACMESAREVVASSIPSMVVLIDEMDKVISALWKRTARFVTDEGFGEIRESREKGLWALDICPTPVTSIWDQQYFGHTLLSLAVACNVVEYVRARTPPSCFVKKPCLNSRNITITYEPWPLLMDAISMNSHFRCGGPDDPYLNTFGKYFTHIRDDHSQFSLIPMLECLLSKGADPAYLVSLGPDPGSPGGEMRTSLLIEMVAHMMQTQNQTLTAAARLLVRTTTVDEEILARIIRRFRARIWYRVPIEYGRFNRLCRRIIDGPRRFGPSLYADPSRKMMRHLKFSLENLRNEDKSIFRVNYEQVIGVPEYSIAQLVIASQLNVRLTLGAKYHAPVWGRDLNITKWMPWVSQ</sequence>
<keyword evidence="6" id="KW-1185">Reference proteome</keyword>
<gene>
    <name evidence="5" type="ORF">EKO27_g5905</name>
</gene>
<dbReference type="InterPro" id="IPR027417">
    <property type="entry name" value="P-loop_NTPase"/>
</dbReference>
<evidence type="ECO:0008006" key="7">
    <source>
        <dbReference type="Google" id="ProtNLM"/>
    </source>
</evidence>